<evidence type="ECO:0000313" key="1">
    <source>
        <dbReference type="EMBL" id="NYJ20956.1"/>
    </source>
</evidence>
<dbReference type="EMBL" id="JACCFM010000001">
    <property type="protein sequence ID" value="NYJ20956.1"/>
    <property type="molecule type" value="Genomic_DNA"/>
</dbReference>
<protein>
    <submittedName>
        <fullName evidence="1">Uncharacterized protein</fullName>
    </submittedName>
</protein>
<gene>
    <name evidence="1" type="ORF">HNR05_002747</name>
</gene>
<accession>A0A7Z0EGB8</accession>
<dbReference type="Proteomes" id="UP000537260">
    <property type="component" value="Unassembled WGS sequence"/>
</dbReference>
<proteinExistence type="predicted"/>
<evidence type="ECO:0000313" key="2">
    <source>
        <dbReference type="Proteomes" id="UP000537260"/>
    </source>
</evidence>
<dbReference type="AlphaFoldDB" id="A0A7Z0EGB8"/>
<reference evidence="1 2" key="1">
    <citation type="submission" date="2020-07" db="EMBL/GenBank/DDBJ databases">
        <title>Sequencing the genomes of 1000 actinobacteria strains.</title>
        <authorList>
            <person name="Klenk H.-P."/>
        </authorList>
    </citation>
    <scope>NUCLEOTIDE SEQUENCE [LARGE SCALE GENOMIC DNA]</scope>
    <source>
        <strain evidence="1 2">LI1</strain>
    </source>
</reference>
<sequence length="47" mass="5179">MASLGNDVMARLKRLVVRGSPADKVTRVVIVPLVERVETSCVDVGRW</sequence>
<name>A0A7Z0EGB8_9MICO</name>
<organism evidence="1 2">
    <name type="scientific">Glaciibacter psychrotolerans</name>
    <dbReference type="NCBI Taxonomy" id="670054"/>
    <lineage>
        <taxon>Bacteria</taxon>
        <taxon>Bacillati</taxon>
        <taxon>Actinomycetota</taxon>
        <taxon>Actinomycetes</taxon>
        <taxon>Micrococcales</taxon>
        <taxon>Microbacteriaceae</taxon>
        <taxon>Glaciibacter</taxon>
    </lineage>
</organism>
<comment type="caution">
    <text evidence="1">The sequence shown here is derived from an EMBL/GenBank/DDBJ whole genome shotgun (WGS) entry which is preliminary data.</text>
</comment>
<dbReference type="RefSeq" id="WP_179579631.1">
    <property type="nucleotide sequence ID" value="NZ_JACCFM010000001.1"/>
</dbReference>
<keyword evidence="2" id="KW-1185">Reference proteome</keyword>